<dbReference type="EMBL" id="JABFCZ010000015">
    <property type="protein sequence ID" value="MBD1547528.1"/>
    <property type="molecule type" value="Genomic_DNA"/>
</dbReference>
<dbReference type="Gene3D" id="3.20.20.150">
    <property type="entry name" value="Divalent-metal-dependent TIM barrel enzymes"/>
    <property type="match status" value="1"/>
</dbReference>
<feature type="active site" description="Proton donor/acceptor" evidence="3">
    <location>
        <position position="236"/>
    </location>
</feature>
<feature type="active site" description="Proton donor/acceptor" evidence="3">
    <location>
        <position position="139"/>
    </location>
</feature>
<evidence type="ECO:0000313" key="5">
    <source>
        <dbReference type="EMBL" id="MBD1547528.1"/>
    </source>
</evidence>
<feature type="domain" description="Xylose isomerase-like TIM barrel" evidence="4">
    <location>
        <begin position="21"/>
        <end position="251"/>
    </location>
</feature>
<organism evidence="5 6">
    <name type="scientific">Roseibium aggregatum</name>
    <dbReference type="NCBI Taxonomy" id="187304"/>
    <lineage>
        <taxon>Bacteria</taxon>
        <taxon>Pseudomonadati</taxon>
        <taxon>Pseudomonadota</taxon>
        <taxon>Alphaproteobacteria</taxon>
        <taxon>Hyphomicrobiales</taxon>
        <taxon>Stappiaceae</taxon>
        <taxon>Roseibium</taxon>
    </lineage>
</organism>
<dbReference type="PANTHER" id="PTHR43489:SF6">
    <property type="entry name" value="HYDROXYPYRUVATE ISOMERASE-RELATED"/>
    <property type="match status" value="1"/>
</dbReference>
<dbReference type="Proteomes" id="UP000598467">
    <property type="component" value="Unassembled WGS sequence"/>
</dbReference>
<dbReference type="RefSeq" id="WP_190292280.1">
    <property type="nucleotide sequence ID" value="NZ_JABFCZ010000015.1"/>
</dbReference>
<protein>
    <submittedName>
        <fullName evidence="5">TIM barrel protein</fullName>
    </submittedName>
</protein>
<dbReference type="InterPro" id="IPR050417">
    <property type="entry name" value="Sugar_Epim/Isomerase"/>
</dbReference>
<evidence type="ECO:0000256" key="2">
    <source>
        <dbReference type="PIRNR" id="PIRNR006241"/>
    </source>
</evidence>
<dbReference type="SUPFAM" id="SSF51658">
    <property type="entry name" value="Xylose isomerase-like"/>
    <property type="match status" value="1"/>
</dbReference>
<reference evidence="5" key="1">
    <citation type="submission" date="2020-05" db="EMBL/GenBank/DDBJ databases">
        <title>Identification of trans-AT polyketide cluster in two marine bacteria, producers of a novel glutaramide-containing polyketide sesbanimide D and analogs.</title>
        <authorList>
            <person name="Kacar D."/>
            <person name="Rodriguez P."/>
            <person name="Canedo L."/>
            <person name="Gonzalez E."/>
            <person name="Galan B."/>
            <person name="De La Calle F."/>
            <person name="Garcia J.L."/>
        </authorList>
    </citation>
    <scope>NUCLEOTIDE SEQUENCE</scope>
    <source>
        <strain evidence="5">PHM038</strain>
    </source>
</reference>
<comment type="similarity">
    <text evidence="2">Belongs to the hyi family.</text>
</comment>
<evidence type="ECO:0000259" key="4">
    <source>
        <dbReference type="Pfam" id="PF01261"/>
    </source>
</evidence>
<evidence type="ECO:0000256" key="1">
    <source>
        <dbReference type="ARBA" id="ARBA00023235"/>
    </source>
</evidence>
<dbReference type="InterPro" id="IPR013022">
    <property type="entry name" value="Xyl_isomerase-like_TIM-brl"/>
</dbReference>
<proteinExistence type="inferred from homology"/>
<dbReference type="PANTHER" id="PTHR43489">
    <property type="entry name" value="ISOMERASE"/>
    <property type="match status" value="1"/>
</dbReference>
<dbReference type="AlphaFoldDB" id="A0A926P1Y6"/>
<evidence type="ECO:0000313" key="6">
    <source>
        <dbReference type="Proteomes" id="UP000598467"/>
    </source>
</evidence>
<gene>
    <name evidence="5" type="ORF">HK439_14770</name>
</gene>
<comment type="caution">
    <text evidence="5">The sequence shown here is derived from an EMBL/GenBank/DDBJ whole genome shotgun (WGS) entry which is preliminary data.</text>
</comment>
<name>A0A926P1Y6_9HYPH</name>
<accession>A0A926P1Y6</accession>
<dbReference type="Pfam" id="PF01261">
    <property type="entry name" value="AP_endonuc_2"/>
    <property type="match status" value="1"/>
</dbReference>
<dbReference type="InterPro" id="IPR036237">
    <property type="entry name" value="Xyl_isomerase-like_sf"/>
</dbReference>
<dbReference type="InterPro" id="IPR026040">
    <property type="entry name" value="HyI-like"/>
</dbReference>
<dbReference type="GO" id="GO:0008903">
    <property type="term" value="F:hydroxypyruvate isomerase activity"/>
    <property type="evidence" value="ECO:0007669"/>
    <property type="project" value="TreeGrafter"/>
</dbReference>
<dbReference type="GO" id="GO:0046487">
    <property type="term" value="P:glyoxylate metabolic process"/>
    <property type="evidence" value="ECO:0007669"/>
    <property type="project" value="TreeGrafter"/>
</dbReference>
<evidence type="ECO:0000256" key="3">
    <source>
        <dbReference type="PIRSR" id="PIRSR006241-50"/>
    </source>
</evidence>
<sequence length="256" mass="28443">MARFSANLGFLWKDLSLPDAIRQARKAAFDAVECHWPYGAAPDEVYQALTETGLAMLSLNTRPGDPAKKDFGLCAVPGREVEAQEAIREAVSYARFIRTPFIHVMAGQAEGEAAHRCFLENLDYAADQAEKDGIQLLIEPINQREIPGYFLRSTEQAAQIIEDLGRPSIRLMFDCYHVQIIEGDLSHRLETLLPLIGHVQIAAVPDRGEPDRGEVNYGHIVRLLDDLGYRGAIGAEYRPRGAIEDGLGWLFDLRGA</sequence>
<dbReference type="FunFam" id="3.20.20.150:FF:000007">
    <property type="entry name" value="Hydroxypyruvate isomerase"/>
    <property type="match status" value="1"/>
</dbReference>
<dbReference type="PIRSF" id="PIRSF006241">
    <property type="entry name" value="HyI"/>
    <property type="match status" value="1"/>
</dbReference>
<keyword evidence="1 2" id="KW-0413">Isomerase</keyword>